<dbReference type="Proteomes" id="UP001168821">
    <property type="component" value="Unassembled WGS sequence"/>
</dbReference>
<dbReference type="EMBL" id="JALNTZ010000006">
    <property type="protein sequence ID" value="KAJ3649068.1"/>
    <property type="molecule type" value="Genomic_DNA"/>
</dbReference>
<accession>A0AA38I4B1</accession>
<sequence>MHLFSCCLFVAVILGVQSLTDEDRVRLPEIREECLNKAGLAHKVIPTIQEEQIYSLCFAKKIGLISESGNILTDKVKAKVKKTIKDDHKVSEILKKCAVQKDTPEATGFHLMECLSTEAP</sequence>
<dbReference type="InterPro" id="IPR036728">
    <property type="entry name" value="PBP_GOBP_sf"/>
</dbReference>
<reference evidence="2" key="1">
    <citation type="journal article" date="2023" name="G3 (Bethesda)">
        <title>Whole genome assemblies of Zophobas morio and Tenebrio molitor.</title>
        <authorList>
            <person name="Kaur S."/>
            <person name="Stinson S.A."/>
            <person name="diCenzo G.C."/>
        </authorList>
    </citation>
    <scope>NUCLEOTIDE SEQUENCE</scope>
    <source>
        <strain evidence="2">QUZm001</strain>
    </source>
</reference>
<protein>
    <submittedName>
        <fullName evidence="2">Uncharacterized protein</fullName>
    </submittedName>
</protein>
<evidence type="ECO:0000313" key="2">
    <source>
        <dbReference type="EMBL" id="KAJ3649068.1"/>
    </source>
</evidence>
<proteinExistence type="predicted"/>
<dbReference type="Gene3D" id="1.10.238.20">
    <property type="entry name" value="Pheromone/general odorant binding protein domain"/>
    <property type="match status" value="1"/>
</dbReference>
<dbReference type="Pfam" id="PF01395">
    <property type="entry name" value="PBP_GOBP"/>
    <property type="match status" value="1"/>
</dbReference>
<dbReference type="GO" id="GO:0005549">
    <property type="term" value="F:odorant binding"/>
    <property type="evidence" value="ECO:0007669"/>
    <property type="project" value="InterPro"/>
</dbReference>
<keyword evidence="1" id="KW-0732">Signal</keyword>
<dbReference type="SMART" id="SM00708">
    <property type="entry name" value="PhBP"/>
    <property type="match status" value="1"/>
</dbReference>
<evidence type="ECO:0000313" key="3">
    <source>
        <dbReference type="Proteomes" id="UP001168821"/>
    </source>
</evidence>
<dbReference type="AlphaFoldDB" id="A0AA38I4B1"/>
<evidence type="ECO:0000256" key="1">
    <source>
        <dbReference type="SAM" id="SignalP"/>
    </source>
</evidence>
<keyword evidence="3" id="KW-1185">Reference proteome</keyword>
<gene>
    <name evidence="2" type="ORF">Zmor_020830</name>
</gene>
<comment type="caution">
    <text evidence="2">The sequence shown here is derived from an EMBL/GenBank/DDBJ whole genome shotgun (WGS) entry which is preliminary data.</text>
</comment>
<dbReference type="SUPFAM" id="SSF47565">
    <property type="entry name" value="Insect pheromone/odorant-binding proteins"/>
    <property type="match status" value="1"/>
</dbReference>
<dbReference type="InterPro" id="IPR006170">
    <property type="entry name" value="PBP/GOBP"/>
</dbReference>
<dbReference type="CDD" id="cd23992">
    <property type="entry name" value="PBP_GOBP"/>
    <property type="match status" value="1"/>
</dbReference>
<feature type="signal peptide" evidence="1">
    <location>
        <begin position="1"/>
        <end position="18"/>
    </location>
</feature>
<name>A0AA38I4B1_9CUCU</name>
<feature type="chain" id="PRO_5041429301" evidence="1">
    <location>
        <begin position="19"/>
        <end position="120"/>
    </location>
</feature>
<organism evidence="2 3">
    <name type="scientific">Zophobas morio</name>
    <dbReference type="NCBI Taxonomy" id="2755281"/>
    <lineage>
        <taxon>Eukaryota</taxon>
        <taxon>Metazoa</taxon>
        <taxon>Ecdysozoa</taxon>
        <taxon>Arthropoda</taxon>
        <taxon>Hexapoda</taxon>
        <taxon>Insecta</taxon>
        <taxon>Pterygota</taxon>
        <taxon>Neoptera</taxon>
        <taxon>Endopterygota</taxon>
        <taxon>Coleoptera</taxon>
        <taxon>Polyphaga</taxon>
        <taxon>Cucujiformia</taxon>
        <taxon>Tenebrionidae</taxon>
        <taxon>Zophobas</taxon>
    </lineage>
</organism>